<evidence type="ECO:0000313" key="8">
    <source>
        <dbReference type="Proteomes" id="UP000243217"/>
    </source>
</evidence>
<dbReference type="EMBL" id="JNBS01004884">
    <property type="protein sequence ID" value="OQR81850.1"/>
    <property type="molecule type" value="Genomic_DNA"/>
</dbReference>
<accession>A0A1V9Y7Z4</accession>
<organism evidence="7 8">
    <name type="scientific">Thraustotheca clavata</name>
    <dbReference type="NCBI Taxonomy" id="74557"/>
    <lineage>
        <taxon>Eukaryota</taxon>
        <taxon>Sar</taxon>
        <taxon>Stramenopiles</taxon>
        <taxon>Oomycota</taxon>
        <taxon>Saprolegniomycetes</taxon>
        <taxon>Saprolegniales</taxon>
        <taxon>Achlyaceae</taxon>
        <taxon>Thraustotheca</taxon>
    </lineage>
</organism>
<comment type="caution">
    <text evidence="7">The sequence shown here is derived from an EMBL/GenBank/DDBJ whole genome shotgun (WGS) entry which is preliminary data.</text>
</comment>
<dbReference type="InterPro" id="IPR021013">
    <property type="entry name" value="ATPase_Vma12"/>
</dbReference>
<feature type="transmembrane region" description="Helical" evidence="6">
    <location>
        <begin position="100"/>
        <end position="120"/>
    </location>
</feature>
<reference evidence="7 8" key="1">
    <citation type="journal article" date="2014" name="Genome Biol. Evol.">
        <title>The secreted proteins of Achlya hypogyna and Thraustotheca clavata identify the ancestral oomycete secretome and reveal gene acquisitions by horizontal gene transfer.</title>
        <authorList>
            <person name="Misner I."/>
            <person name="Blouin N."/>
            <person name="Leonard G."/>
            <person name="Richards T.A."/>
            <person name="Lane C.E."/>
        </authorList>
    </citation>
    <scope>NUCLEOTIDE SEQUENCE [LARGE SCALE GENOMIC DNA]</scope>
    <source>
        <strain evidence="7 8">ATCC 34112</strain>
    </source>
</reference>
<evidence type="ECO:0000256" key="4">
    <source>
        <dbReference type="ARBA" id="ARBA00022989"/>
    </source>
</evidence>
<comment type="subcellular location">
    <subcellularLocation>
        <location evidence="1">Endoplasmic reticulum membrane</location>
        <topology evidence="1">Multi-pass membrane protein</topology>
    </subcellularLocation>
</comment>
<keyword evidence="5 6" id="KW-0472">Membrane</keyword>
<keyword evidence="2 6" id="KW-0812">Transmembrane</keyword>
<feature type="transmembrane region" description="Helical" evidence="6">
    <location>
        <begin position="132"/>
        <end position="152"/>
    </location>
</feature>
<dbReference type="AlphaFoldDB" id="A0A1V9Y7Z4"/>
<evidence type="ECO:0008006" key="9">
    <source>
        <dbReference type="Google" id="ProtNLM"/>
    </source>
</evidence>
<keyword evidence="3" id="KW-0256">Endoplasmic reticulum</keyword>
<dbReference type="GO" id="GO:0005789">
    <property type="term" value="C:endoplasmic reticulum membrane"/>
    <property type="evidence" value="ECO:0007669"/>
    <property type="project" value="UniProtKB-SubCell"/>
</dbReference>
<keyword evidence="4 6" id="KW-1133">Transmembrane helix</keyword>
<evidence type="ECO:0000256" key="1">
    <source>
        <dbReference type="ARBA" id="ARBA00004477"/>
    </source>
</evidence>
<dbReference type="Proteomes" id="UP000243217">
    <property type="component" value="Unassembled WGS sequence"/>
</dbReference>
<evidence type="ECO:0000313" key="7">
    <source>
        <dbReference type="EMBL" id="OQR81850.1"/>
    </source>
</evidence>
<gene>
    <name evidence="7" type="ORF">THRCLA_11343</name>
</gene>
<evidence type="ECO:0000256" key="2">
    <source>
        <dbReference type="ARBA" id="ARBA00022692"/>
    </source>
</evidence>
<evidence type="ECO:0000256" key="5">
    <source>
        <dbReference type="ARBA" id="ARBA00023136"/>
    </source>
</evidence>
<evidence type="ECO:0000256" key="3">
    <source>
        <dbReference type="ARBA" id="ARBA00022824"/>
    </source>
</evidence>
<name>A0A1V9Y7Z4_9STRA</name>
<dbReference type="Pfam" id="PF11712">
    <property type="entry name" value="Vma12"/>
    <property type="match status" value="1"/>
</dbReference>
<dbReference type="PANTHER" id="PTHR31394:SF1">
    <property type="entry name" value="TRANSMEMBRANE PROTEIN 199"/>
    <property type="match status" value="1"/>
</dbReference>
<dbReference type="OrthoDB" id="158286at2759"/>
<keyword evidence="8" id="KW-1185">Reference proteome</keyword>
<evidence type="ECO:0000256" key="6">
    <source>
        <dbReference type="SAM" id="Phobius"/>
    </source>
</evidence>
<protein>
    <recommendedName>
        <fullName evidence="9">Transmembrane protein</fullName>
    </recommendedName>
</protein>
<proteinExistence type="predicted"/>
<sequence length="169" mass="18871">MDVVCASGDRVRLRDASAYLKAKKANEGASIAEQLKNASLEYSPKVAENAPAKKAYLEKRRQYLQRRQEEKMYNKMLGKLDGPKGDADMQREMKSVTQHLSIGANMIAAMATAFFVAYYISSSLTSDETVRLLIGLGATIGMMIVEMVLYIARATKQEEIARRQRKKAV</sequence>
<dbReference type="PANTHER" id="PTHR31394">
    <property type="entry name" value="TRANSMEMBRANE PROTEIN 199"/>
    <property type="match status" value="1"/>
</dbReference>
<dbReference type="GO" id="GO:0070072">
    <property type="term" value="P:vacuolar proton-transporting V-type ATPase complex assembly"/>
    <property type="evidence" value="ECO:0007669"/>
    <property type="project" value="InterPro"/>
</dbReference>